<dbReference type="Gene3D" id="2.40.30.160">
    <property type="match status" value="1"/>
</dbReference>
<dbReference type="NCBIfam" id="TIGR03317">
    <property type="entry name" value="ygfZ_signature"/>
    <property type="match status" value="1"/>
</dbReference>
<name>A0ABW2YCW0_9GAMM</name>
<dbReference type="InterPro" id="IPR027266">
    <property type="entry name" value="TrmE/GcvT-like"/>
</dbReference>
<dbReference type="InterPro" id="IPR045179">
    <property type="entry name" value="YgfZ/GcvT"/>
</dbReference>
<dbReference type="PANTHER" id="PTHR22602">
    <property type="entry name" value="TRANSFERASE CAF17, MITOCHONDRIAL-RELATED"/>
    <property type="match status" value="1"/>
</dbReference>
<keyword evidence="4" id="KW-1185">Reference proteome</keyword>
<evidence type="ECO:0000259" key="2">
    <source>
        <dbReference type="Pfam" id="PF25455"/>
    </source>
</evidence>
<proteinExistence type="predicted"/>
<organism evidence="3 4">
    <name type="scientific">Lysobacter brunescens</name>
    <dbReference type="NCBI Taxonomy" id="262323"/>
    <lineage>
        <taxon>Bacteria</taxon>
        <taxon>Pseudomonadati</taxon>
        <taxon>Pseudomonadota</taxon>
        <taxon>Gammaproteobacteria</taxon>
        <taxon>Lysobacterales</taxon>
        <taxon>Lysobacteraceae</taxon>
        <taxon>Lysobacter</taxon>
    </lineage>
</organism>
<keyword evidence="1" id="KW-0809">Transit peptide</keyword>
<dbReference type="InterPro" id="IPR057460">
    <property type="entry name" value="CAF17_C"/>
</dbReference>
<dbReference type="Pfam" id="PF25455">
    <property type="entry name" value="Beta-barrel_CAF17_C"/>
    <property type="match status" value="1"/>
</dbReference>
<dbReference type="SUPFAM" id="SSF103025">
    <property type="entry name" value="Folate-binding domain"/>
    <property type="match status" value="1"/>
</dbReference>
<dbReference type="PANTHER" id="PTHR22602:SF0">
    <property type="entry name" value="TRANSFERASE CAF17, MITOCHONDRIAL-RELATED"/>
    <property type="match status" value="1"/>
</dbReference>
<dbReference type="Gene3D" id="3.30.1360.120">
    <property type="entry name" value="Probable tRNA modification gtpase trme, domain 1"/>
    <property type="match status" value="1"/>
</dbReference>
<protein>
    <submittedName>
        <fullName evidence="3">YgfZ/GcvT domain-containing protein</fullName>
    </submittedName>
</protein>
<dbReference type="EMBL" id="JBHTIF010000001">
    <property type="protein sequence ID" value="MFD0726020.1"/>
    <property type="molecule type" value="Genomic_DNA"/>
</dbReference>
<dbReference type="Proteomes" id="UP001597110">
    <property type="component" value="Unassembled WGS sequence"/>
</dbReference>
<dbReference type="RefSeq" id="WP_386823590.1">
    <property type="nucleotide sequence ID" value="NZ_JBHTIF010000001.1"/>
</dbReference>
<comment type="caution">
    <text evidence="3">The sequence shown here is derived from an EMBL/GenBank/DDBJ whole genome shotgun (WGS) entry which is preliminary data.</text>
</comment>
<reference evidence="4" key="1">
    <citation type="journal article" date="2019" name="Int. J. Syst. Evol. Microbiol.">
        <title>The Global Catalogue of Microorganisms (GCM) 10K type strain sequencing project: providing services to taxonomists for standard genome sequencing and annotation.</title>
        <authorList>
            <consortium name="The Broad Institute Genomics Platform"/>
            <consortium name="The Broad Institute Genome Sequencing Center for Infectious Disease"/>
            <person name="Wu L."/>
            <person name="Ma J."/>
        </authorList>
    </citation>
    <scope>NUCLEOTIDE SEQUENCE [LARGE SCALE GENOMIC DNA]</scope>
    <source>
        <strain evidence="4">CCUG 55585</strain>
    </source>
</reference>
<sequence length="290" mass="31259">MSDNPHASQTPWFPLYDHRLVALSGRDALAFAQSQTMNDVGALADGQWHWNGWLTAKGRLIALFALIRIAADTVWLVVPDADADDLATRLRRFQFRSKLAIELRDDLRIAGKLSASSLASGNHWVGSAADGIELDLSGRMDGGMPGRSLRIGPELHPGANAALVARWRCMDLAHGLPRLDPSQSEQWTPQQLSLERLNAFSVKKGCYPGQEIVARTHFLGQAKRGLALVRSDAPLVPGTELPLGDQTVGTVVSACGDLGLAVLPLDLNAENPGMAGASWRFEPLHGGLAR</sequence>
<gene>
    <name evidence="3" type="ORF">ACFQ0E_10460</name>
</gene>
<dbReference type="InterPro" id="IPR017703">
    <property type="entry name" value="YgfZ/GCV_T_CS"/>
</dbReference>
<evidence type="ECO:0000313" key="4">
    <source>
        <dbReference type="Proteomes" id="UP001597110"/>
    </source>
</evidence>
<accession>A0ABW2YCW0</accession>
<evidence type="ECO:0000313" key="3">
    <source>
        <dbReference type="EMBL" id="MFD0726020.1"/>
    </source>
</evidence>
<feature type="domain" description="CAF17 C-terminal" evidence="2">
    <location>
        <begin position="223"/>
        <end position="270"/>
    </location>
</feature>
<evidence type="ECO:0000256" key="1">
    <source>
        <dbReference type="ARBA" id="ARBA00022946"/>
    </source>
</evidence>